<dbReference type="EMBL" id="CASHTH010003883">
    <property type="protein sequence ID" value="CAI8050681.1"/>
    <property type="molecule type" value="Genomic_DNA"/>
</dbReference>
<reference evidence="2" key="1">
    <citation type="submission" date="2023-03" db="EMBL/GenBank/DDBJ databases">
        <authorList>
            <person name="Steffen K."/>
            <person name="Cardenas P."/>
        </authorList>
    </citation>
    <scope>NUCLEOTIDE SEQUENCE</scope>
</reference>
<keyword evidence="1" id="KW-1133">Transmembrane helix</keyword>
<proteinExistence type="predicted"/>
<feature type="transmembrane region" description="Helical" evidence="1">
    <location>
        <begin position="137"/>
        <end position="170"/>
    </location>
</feature>
<keyword evidence="1" id="KW-0812">Transmembrane</keyword>
<gene>
    <name evidence="2" type="ORF">GBAR_LOCUS27802</name>
</gene>
<dbReference type="Proteomes" id="UP001174909">
    <property type="component" value="Unassembled WGS sequence"/>
</dbReference>
<sequence length="225" mass="25207">MAIEVFPGLAQRIALVFIILTAIAWFLIVIGFGIGSEELENVEVGYGAGIFAFPMDANDRAEPPSYMYRMTIFSGVGAVVVGLLHAAFWKPFSMIFGAITAFFSVLFLSSLGMILYYNGNIIRVINSNYNNVEISAWFALEFVGAFLAILFWTAFFSVLFISSLGMILFYNGDLIRVINSNDNLDVDIPAWFALEFAGAFLAILFWTPVMMLWFFYDVDVTFRKA</sequence>
<keyword evidence="3" id="KW-1185">Reference proteome</keyword>
<evidence type="ECO:0000313" key="2">
    <source>
        <dbReference type="EMBL" id="CAI8050681.1"/>
    </source>
</evidence>
<evidence type="ECO:0000256" key="1">
    <source>
        <dbReference type="SAM" id="Phobius"/>
    </source>
</evidence>
<protein>
    <submittedName>
        <fullName evidence="2">Uncharacterized protein</fullName>
    </submittedName>
</protein>
<organism evidence="2 3">
    <name type="scientific">Geodia barretti</name>
    <name type="common">Barrett's horny sponge</name>
    <dbReference type="NCBI Taxonomy" id="519541"/>
    <lineage>
        <taxon>Eukaryota</taxon>
        <taxon>Metazoa</taxon>
        <taxon>Porifera</taxon>
        <taxon>Demospongiae</taxon>
        <taxon>Heteroscleromorpha</taxon>
        <taxon>Tetractinellida</taxon>
        <taxon>Astrophorina</taxon>
        <taxon>Geodiidae</taxon>
        <taxon>Geodia</taxon>
    </lineage>
</organism>
<comment type="caution">
    <text evidence="2">The sequence shown here is derived from an EMBL/GenBank/DDBJ whole genome shotgun (WGS) entry which is preliminary data.</text>
</comment>
<feature type="transmembrane region" description="Helical" evidence="1">
    <location>
        <begin position="66"/>
        <end position="88"/>
    </location>
</feature>
<feature type="transmembrane region" description="Helical" evidence="1">
    <location>
        <begin position="95"/>
        <end position="117"/>
    </location>
</feature>
<evidence type="ECO:0000313" key="3">
    <source>
        <dbReference type="Proteomes" id="UP001174909"/>
    </source>
</evidence>
<feature type="transmembrane region" description="Helical" evidence="1">
    <location>
        <begin position="191"/>
        <end position="216"/>
    </location>
</feature>
<accession>A0AA35XFP2</accession>
<feature type="transmembrane region" description="Helical" evidence="1">
    <location>
        <begin position="12"/>
        <end position="34"/>
    </location>
</feature>
<dbReference type="AlphaFoldDB" id="A0AA35XFP2"/>
<keyword evidence="1" id="KW-0472">Membrane</keyword>
<name>A0AA35XFP2_GEOBA</name>